<evidence type="ECO:0000256" key="1">
    <source>
        <dbReference type="SAM" id="SignalP"/>
    </source>
</evidence>
<accession>A0A1C4GYX2</accession>
<evidence type="ECO:0000313" key="3">
    <source>
        <dbReference type="EMBL" id="SCC73319.1"/>
    </source>
</evidence>
<dbReference type="AlphaFoldDB" id="A0A1C4GYX2"/>
<proteinExistence type="predicted"/>
<gene>
    <name evidence="2" type="ORF">ACKVE0_12950</name>
    <name evidence="3" type="ORF">GA0116959_11914</name>
</gene>
<protein>
    <submittedName>
        <fullName evidence="2">Solute-binding protein</fullName>
    </submittedName>
</protein>
<dbReference type="Pfam" id="PF19582">
    <property type="entry name" value="AdeT1_2"/>
    <property type="match status" value="1"/>
</dbReference>
<dbReference type="EMBL" id="FMBK01000019">
    <property type="protein sequence ID" value="SCC73319.1"/>
    <property type="molecule type" value="Genomic_DNA"/>
</dbReference>
<dbReference type="InterPro" id="IPR045758">
    <property type="entry name" value="AdeT1/2"/>
</dbReference>
<feature type="chain" id="PRO_5008692846" evidence="1">
    <location>
        <begin position="23"/>
        <end position="337"/>
    </location>
</feature>
<name>A0A1C4GYX2_9GAMM</name>
<dbReference type="SUPFAM" id="SSF53850">
    <property type="entry name" value="Periplasmic binding protein-like II"/>
    <property type="match status" value="1"/>
</dbReference>
<evidence type="ECO:0000313" key="4">
    <source>
        <dbReference type="Proteomes" id="UP000243661"/>
    </source>
</evidence>
<dbReference type="RefSeq" id="WP_053579158.1">
    <property type="nucleotide sequence ID" value="NZ_FMBK01000019.1"/>
</dbReference>
<dbReference type="EMBL" id="JBJXCW010000015">
    <property type="protein sequence ID" value="MFN0298422.1"/>
    <property type="molecule type" value="Genomic_DNA"/>
</dbReference>
<sequence length="337" mass="37741">MQKGILSLSVGILLSFSSMVQAQDKQKICVFDLLGKAGESYKFMEEWALSSKTWGANVSLLSYQDEAKVEKDFNAGVCDAFYMTSMRARSYNKFAGSIDALGGVTSNDIARKAIAYVLDKRNNRRLITTMNNEKYEVAGIGQIGLAYIFVRDKSINSIEKAKGKKIAVLEYDDAQKIMAQRIGAIPVMSDISNFVKKFNSGEVDVVAAPAYAFKPLEIYKGLGSKGGMINFPIVNVTADLIIRSDEFPQGFAVQSRRWFVEKIPKSFNMVQRLEADIPNKYKINLSKKDEEQYQKLLRDGRIDLTKQGIYDSSMMTVLKKARCTMQRTNFECSLGGE</sequence>
<dbReference type="Proteomes" id="UP000243661">
    <property type="component" value="Unassembled WGS sequence"/>
</dbReference>
<keyword evidence="1" id="KW-0732">Signal</keyword>
<dbReference type="Proteomes" id="UP001632339">
    <property type="component" value="Unassembled WGS sequence"/>
</dbReference>
<keyword evidence="5" id="KW-1185">Reference proteome</keyword>
<evidence type="ECO:0000313" key="2">
    <source>
        <dbReference type="EMBL" id="MFN0298422.1"/>
    </source>
</evidence>
<feature type="signal peptide" evidence="1">
    <location>
        <begin position="1"/>
        <end position="22"/>
    </location>
</feature>
<dbReference type="InterPro" id="IPR038404">
    <property type="entry name" value="TRAP_DctP_sf"/>
</dbReference>
<dbReference type="OrthoDB" id="9771186at2"/>
<evidence type="ECO:0000313" key="5">
    <source>
        <dbReference type="Proteomes" id="UP001632339"/>
    </source>
</evidence>
<reference evidence="3 4" key="1">
    <citation type="submission" date="2016-08" db="EMBL/GenBank/DDBJ databases">
        <authorList>
            <person name="Seilhamer J.J."/>
        </authorList>
    </citation>
    <scope>NUCLEOTIDE SEQUENCE [LARGE SCALE GENOMIC DNA]</scope>
    <source>
        <strain evidence="3 4">ANC 4874</strain>
    </source>
</reference>
<organism evidence="3 4">
    <name type="scientific">Acinetobacter albensis</name>
    <dbReference type="NCBI Taxonomy" id="1673609"/>
    <lineage>
        <taxon>Bacteria</taxon>
        <taxon>Pseudomonadati</taxon>
        <taxon>Pseudomonadota</taxon>
        <taxon>Gammaproteobacteria</taxon>
        <taxon>Moraxellales</taxon>
        <taxon>Moraxellaceae</taxon>
        <taxon>Acinetobacter</taxon>
    </lineage>
</organism>
<dbReference type="Gene3D" id="3.40.190.170">
    <property type="entry name" value="Bacterial extracellular solute-binding protein, family 7"/>
    <property type="match status" value="1"/>
</dbReference>
<reference evidence="2 5" key="2">
    <citation type="submission" date="2024-12" db="EMBL/GenBank/DDBJ databases">
        <title>C001-4G Acinetobacter sp. assembled genome.</title>
        <authorList>
            <person name="D'Arcy K."/>
            <person name="Kingdon A.D.H."/>
            <person name="Breen A."/>
            <person name="Mckeown C."/>
            <person name="Allman E."/>
            <person name="Sharma P."/>
            <person name="Mcleman A."/>
            <person name="Roberts A.P."/>
        </authorList>
    </citation>
    <scope>NUCLEOTIDE SEQUENCE [LARGE SCALE GENOMIC DNA]</scope>
    <source>
        <strain evidence="2 5">C1-4G</strain>
    </source>
</reference>